<feature type="transmembrane region" description="Helical" evidence="1">
    <location>
        <begin position="131"/>
        <end position="152"/>
    </location>
</feature>
<feature type="transmembrane region" description="Helical" evidence="1">
    <location>
        <begin position="89"/>
        <end position="111"/>
    </location>
</feature>
<dbReference type="InterPro" id="IPR000326">
    <property type="entry name" value="PAP2/HPO"/>
</dbReference>
<evidence type="ECO:0000313" key="3">
    <source>
        <dbReference type="EMBL" id="RST89005.1"/>
    </source>
</evidence>
<dbReference type="AlphaFoldDB" id="A0A3S0AD53"/>
<dbReference type="PANTHER" id="PTHR14969">
    <property type="entry name" value="SPHINGOSINE-1-PHOSPHATE PHOSPHOHYDROLASE"/>
    <property type="match status" value="1"/>
</dbReference>
<evidence type="ECO:0000259" key="2">
    <source>
        <dbReference type="SMART" id="SM00014"/>
    </source>
</evidence>
<comment type="caution">
    <text evidence="3">The sequence shown here is derived from an EMBL/GenBank/DDBJ whole genome shotgun (WGS) entry which is preliminary data.</text>
</comment>
<keyword evidence="1" id="KW-0472">Membrane</keyword>
<gene>
    <name evidence="3" type="ORF">C7P63_08160</name>
</gene>
<feature type="transmembrane region" description="Helical" evidence="1">
    <location>
        <begin position="7"/>
        <end position="27"/>
    </location>
</feature>
<feature type="transmembrane region" description="Helical" evidence="1">
    <location>
        <begin position="159"/>
        <end position="181"/>
    </location>
</feature>
<dbReference type="InterPro" id="IPR036938">
    <property type="entry name" value="PAP2/HPO_sf"/>
</dbReference>
<reference evidence="3 4" key="1">
    <citation type="submission" date="2018-03" db="EMBL/GenBank/DDBJ databases">
        <authorList>
            <person name="Gulvik C.A."/>
        </authorList>
    </citation>
    <scope>NUCLEOTIDE SEQUENCE [LARGE SCALE GENOMIC DNA]</scope>
    <source>
        <strain evidence="3 4">JCM 31581</strain>
    </source>
</reference>
<dbReference type="RefSeq" id="WP_125943661.1">
    <property type="nucleotide sequence ID" value="NZ_PXZH01000004.1"/>
</dbReference>
<organism evidence="3 4">
    <name type="scientific">Vagococcus humatus</name>
    <dbReference type="NCBI Taxonomy" id="1889241"/>
    <lineage>
        <taxon>Bacteria</taxon>
        <taxon>Bacillati</taxon>
        <taxon>Bacillota</taxon>
        <taxon>Bacilli</taxon>
        <taxon>Lactobacillales</taxon>
        <taxon>Enterococcaceae</taxon>
        <taxon>Vagococcus</taxon>
    </lineage>
</organism>
<name>A0A3S0AD53_9ENTE</name>
<dbReference type="OrthoDB" id="9789113at2"/>
<evidence type="ECO:0000313" key="4">
    <source>
        <dbReference type="Proteomes" id="UP000277864"/>
    </source>
</evidence>
<dbReference type="SMART" id="SM00014">
    <property type="entry name" value="acidPPc"/>
    <property type="match status" value="1"/>
</dbReference>
<dbReference type="SUPFAM" id="SSF48317">
    <property type="entry name" value="Acid phosphatase/Vanadium-dependent haloperoxidase"/>
    <property type="match status" value="1"/>
</dbReference>
<proteinExistence type="predicted"/>
<keyword evidence="4" id="KW-1185">Reference proteome</keyword>
<accession>A0A3S0AD53</accession>
<sequence length="219" mass="24817">MTDDKKNIYYVVASFLLVAFMVLGYIVKFYEPSLSGIDGWITTWIREPVTPFKSNFFLTLTKLGNTKILATLLAIIMSFTLLKKRYVETGWLFINVALLAGLGNLVVKYLFNRPRPLLEHLVFAPHSSFPSGHAMGSVLMYGTLIVFCQLWIKHHFLRYLAQASLLTLILLIGASRIYAGVHFPTDILGGYLLGSAWLMASYPIFIKTRFIARFTGKQH</sequence>
<feature type="transmembrane region" description="Helical" evidence="1">
    <location>
        <begin position="63"/>
        <end position="82"/>
    </location>
</feature>
<keyword evidence="1" id="KW-0812">Transmembrane</keyword>
<dbReference type="PANTHER" id="PTHR14969:SF13">
    <property type="entry name" value="AT30094P"/>
    <property type="match status" value="1"/>
</dbReference>
<dbReference type="Proteomes" id="UP000277864">
    <property type="component" value="Unassembled WGS sequence"/>
</dbReference>
<feature type="domain" description="Phosphatidic acid phosphatase type 2/haloperoxidase" evidence="2">
    <location>
        <begin position="91"/>
        <end position="202"/>
    </location>
</feature>
<dbReference type="EMBL" id="PXZH01000004">
    <property type="protein sequence ID" value="RST89005.1"/>
    <property type="molecule type" value="Genomic_DNA"/>
</dbReference>
<dbReference type="Gene3D" id="1.20.144.10">
    <property type="entry name" value="Phosphatidic acid phosphatase type 2/haloperoxidase"/>
    <property type="match status" value="1"/>
</dbReference>
<dbReference type="CDD" id="cd03392">
    <property type="entry name" value="PAP2_like_2"/>
    <property type="match status" value="1"/>
</dbReference>
<dbReference type="Pfam" id="PF01569">
    <property type="entry name" value="PAP2"/>
    <property type="match status" value="1"/>
</dbReference>
<protein>
    <submittedName>
        <fullName evidence="3">Phospholipid phosphatase</fullName>
    </submittedName>
</protein>
<keyword evidence="1" id="KW-1133">Transmembrane helix</keyword>
<evidence type="ECO:0000256" key="1">
    <source>
        <dbReference type="SAM" id="Phobius"/>
    </source>
</evidence>
<feature type="transmembrane region" description="Helical" evidence="1">
    <location>
        <begin position="187"/>
        <end position="205"/>
    </location>
</feature>